<reference evidence="1" key="1">
    <citation type="journal article" date="2016" name="Sci. Rep.">
        <title>Genomics of high molecular weight plasmids isolated from an on-farm biopurification system.</title>
        <authorList>
            <person name="Martini M.C."/>
            <person name="Wibberg D."/>
            <person name="Lozano M."/>
            <person name="Torres Tejerizo G."/>
            <person name="Albicoro F.J."/>
            <person name="Jaenicke S."/>
            <person name="van Elsas J.D."/>
            <person name="Petroni A."/>
            <person name="Garcillan-Barcia M.P."/>
            <person name="de la Cruz F."/>
            <person name="Schluter A."/>
            <person name="Puhler A."/>
            <person name="Pistorio M."/>
            <person name="Lagares A."/>
            <person name="Del Papa M.F."/>
        </authorList>
    </citation>
    <scope>NUCLEOTIDE SEQUENCE</scope>
    <source>
        <plasmid evidence="1">pMC2</plasmid>
    </source>
</reference>
<evidence type="ECO:0000313" key="1">
    <source>
        <dbReference type="EMBL" id="CVK35506.1"/>
    </source>
</evidence>
<proteinExistence type="predicted"/>
<dbReference type="AlphaFoldDB" id="A0A193SD15"/>
<accession>A0A193SD15</accession>
<name>A0A193SD15_9ZZZZ</name>
<gene>
    <name evidence="1" type="ORF">MCM2015_pMC2_14</name>
</gene>
<dbReference type="EMBL" id="LT158602">
    <property type="protein sequence ID" value="CVK35506.1"/>
    <property type="molecule type" value="Genomic_DNA"/>
</dbReference>
<geneLocation type="plasmid" evidence="1">
    <name>pMC2</name>
</geneLocation>
<organism evidence="1">
    <name type="scientific">biofilter metagenome</name>
    <dbReference type="NCBI Taxonomy" id="1070537"/>
    <lineage>
        <taxon>unclassified sequences</taxon>
        <taxon>metagenomes</taxon>
        <taxon>ecological metagenomes</taxon>
    </lineage>
</organism>
<keyword evidence="1" id="KW-0614">Plasmid</keyword>
<sequence length="72" mass="8207">MSELHTLMNRAERSAFARRCHISPGYLWQIATRWQGRRPTVDLLARMAKADSRLSIEEMVGEFADTRTGDAA</sequence>
<evidence type="ECO:0008006" key="2">
    <source>
        <dbReference type="Google" id="ProtNLM"/>
    </source>
</evidence>
<protein>
    <recommendedName>
        <fullName evidence="2">HTH cro/C1-type domain-containing protein</fullName>
    </recommendedName>
</protein>